<evidence type="ECO:0000313" key="4">
    <source>
        <dbReference type="Proteomes" id="UP000282002"/>
    </source>
</evidence>
<dbReference type="OrthoDB" id="8360028at2"/>
<reference evidence="3 4" key="1">
    <citation type="submission" date="2018-12" db="EMBL/GenBank/DDBJ databases">
        <title>Complete genome sequencing of Tabrizicola sp. K13M18.</title>
        <authorList>
            <person name="Bae J.-W."/>
        </authorList>
    </citation>
    <scope>NUCLEOTIDE SEQUENCE [LARGE SCALE GENOMIC DNA]</scope>
    <source>
        <strain evidence="3 4">K13M18</strain>
    </source>
</reference>
<feature type="signal peptide" evidence="1">
    <location>
        <begin position="1"/>
        <end position="22"/>
    </location>
</feature>
<feature type="domain" description="EF-hand" evidence="2">
    <location>
        <begin position="152"/>
        <end position="187"/>
    </location>
</feature>
<evidence type="ECO:0000259" key="2">
    <source>
        <dbReference type="PROSITE" id="PS50222"/>
    </source>
</evidence>
<dbReference type="KEGG" id="taw:EI545_02270"/>
<sequence>MMLLRLWRALPLLLPLAGPVSAQDALALERLASGLPAEIQQTIRADGTARFLQRASQTLFTYSPDGVLTIEAIEIFGRLQLAEQRAQHLQSVLRYDLNGNMEVSQDEFEALKSVLEKGSKAALSLLFINGDLDQDGVLTSEEITSSFEPRDQRTDEFASQLLLFDVNDDGRVDLLEISGVANAVLPEAPEPPAPAAACDAPPVPEGADVVLLTGYSSYALSNVAVSGKNNTTFAASIEVEPGEKPLYVFAVSFEEIIWSFTGATERIQTLVVQPPKRVKSGPGAAVAGIDAARVHFVPASSCLPAAVHRTGRDLNDAGQRLARALGTRVSNIVADYYLTEMKLPSGSTVERKGLDARLRARYAKPEVLTVGGKKYSISAEGMVALDESGKPLTPVPMDPWGIQEMVREFPAGVAMFDPALLVSPEPVVAYDILPVPAGLLQLLADGKIEVVGQLRYLAIAPIDSYPPSLFQGTKALLNFADGVVAP</sequence>
<dbReference type="InterPro" id="IPR018247">
    <property type="entry name" value="EF_Hand_1_Ca_BS"/>
</dbReference>
<dbReference type="PROSITE" id="PS00018">
    <property type="entry name" value="EF_HAND_1"/>
    <property type="match status" value="1"/>
</dbReference>
<protein>
    <recommendedName>
        <fullName evidence="2">EF-hand domain-containing protein</fullName>
    </recommendedName>
</protein>
<dbReference type="PROSITE" id="PS50222">
    <property type="entry name" value="EF_HAND_2"/>
    <property type="match status" value="1"/>
</dbReference>
<accession>A0A3S8U2L8</accession>
<dbReference type="Gene3D" id="1.10.238.10">
    <property type="entry name" value="EF-hand"/>
    <property type="match status" value="1"/>
</dbReference>
<dbReference type="RefSeq" id="WP_125323970.1">
    <property type="nucleotide sequence ID" value="NZ_CP034328.1"/>
</dbReference>
<dbReference type="Proteomes" id="UP000282002">
    <property type="component" value="Chromosome"/>
</dbReference>
<keyword evidence="1" id="KW-0732">Signal</keyword>
<dbReference type="SUPFAM" id="SSF47473">
    <property type="entry name" value="EF-hand"/>
    <property type="match status" value="1"/>
</dbReference>
<dbReference type="GO" id="GO:0005509">
    <property type="term" value="F:calcium ion binding"/>
    <property type="evidence" value="ECO:0007669"/>
    <property type="project" value="InterPro"/>
</dbReference>
<dbReference type="InterPro" id="IPR011992">
    <property type="entry name" value="EF-hand-dom_pair"/>
</dbReference>
<dbReference type="InterPro" id="IPR002048">
    <property type="entry name" value="EF_hand_dom"/>
</dbReference>
<proteinExistence type="predicted"/>
<gene>
    <name evidence="3" type="ORF">EI545_02270</name>
</gene>
<feature type="chain" id="PRO_5019475436" description="EF-hand domain-containing protein" evidence="1">
    <location>
        <begin position="23"/>
        <end position="486"/>
    </location>
</feature>
<name>A0A3S8U2L8_9RHOB</name>
<evidence type="ECO:0000313" key="3">
    <source>
        <dbReference type="EMBL" id="AZL57769.1"/>
    </source>
</evidence>
<dbReference type="EMBL" id="CP034328">
    <property type="protein sequence ID" value="AZL57769.1"/>
    <property type="molecule type" value="Genomic_DNA"/>
</dbReference>
<keyword evidence="4" id="KW-1185">Reference proteome</keyword>
<dbReference type="AlphaFoldDB" id="A0A3S8U2L8"/>
<organism evidence="3 4">
    <name type="scientific">Tabrizicola piscis</name>
    <dbReference type="NCBI Taxonomy" id="2494374"/>
    <lineage>
        <taxon>Bacteria</taxon>
        <taxon>Pseudomonadati</taxon>
        <taxon>Pseudomonadota</taxon>
        <taxon>Alphaproteobacteria</taxon>
        <taxon>Rhodobacterales</taxon>
        <taxon>Paracoccaceae</taxon>
        <taxon>Tabrizicola</taxon>
    </lineage>
</organism>
<evidence type="ECO:0000256" key="1">
    <source>
        <dbReference type="SAM" id="SignalP"/>
    </source>
</evidence>